<dbReference type="EMBL" id="CP001958">
    <property type="protein sequence ID" value="ADG97640.1"/>
    <property type="molecule type" value="Genomic_DNA"/>
</dbReference>
<evidence type="ECO:0000313" key="3">
    <source>
        <dbReference type="Proteomes" id="UP000002247"/>
    </source>
</evidence>
<dbReference type="AlphaFoldDB" id="D6ZFB6"/>
<reference evidence="2 3" key="1">
    <citation type="journal article" date="2010" name="Stand. Genomic Sci.">
        <title>Complete genome sequence of Segniliparus rotundus type strain (CDC 1076).</title>
        <authorList>
            <person name="Sikorski J."/>
            <person name="Lapidus A."/>
            <person name="Copeland A."/>
            <person name="Misra M."/>
            <person name="Glavina Del Rio T."/>
            <person name="Nolan M."/>
            <person name="Lucas S."/>
            <person name="Chen F."/>
            <person name="Tice H."/>
            <person name="Cheng J.F."/>
            <person name="Jando M."/>
            <person name="Schneider S."/>
            <person name="Bruce D."/>
            <person name="Goodwin L."/>
            <person name="Pitluck S."/>
            <person name="Liolios K."/>
            <person name="Mikhailova N."/>
            <person name="Pati A."/>
            <person name="Ivanova N."/>
            <person name="Mavromatis K."/>
            <person name="Chen A."/>
            <person name="Palaniappan K."/>
            <person name="Chertkov O."/>
            <person name="Land M."/>
            <person name="Hauser L."/>
            <person name="Chang Y.J."/>
            <person name="Jeffries C.D."/>
            <person name="Brettin T."/>
            <person name="Detter J.C."/>
            <person name="Han C."/>
            <person name="Rohde M."/>
            <person name="Goker M."/>
            <person name="Bristow J."/>
            <person name="Eisen J.A."/>
            <person name="Markowitz V."/>
            <person name="Hugenholtz P."/>
            <person name="Kyrpides N.C."/>
            <person name="Klenk H.P."/>
        </authorList>
    </citation>
    <scope>NUCLEOTIDE SEQUENCE [LARGE SCALE GENOMIC DNA]</scope>
    <source>
        <strain evidence="3">ATCC BAA-972 / CDC 1076 / CIP 108378 / DSM 44985 / JCM 13578</strain>
    </source>
</reference>
<protein>
    <submittedName>
        <fullName evidence="2">Uncharacterized protein</fullName>
    </submittedName>
</protein>
<proteinExistence type="predicted"/>
<dbReference type="STRING" id="640132.Srot_1169"/>
<evidence type="ECO:0000256" key="1">
    <source>
        <dbReference type="SAM" id="MobiDB-lite"/>
    </source>
</evidence>
<dbReference type="HOGENOM" id="CLU_100184_2_0_11"/>
<dbReference type="Pfam" id="PF19457">
    <property type="entry name" value="DUF5994"/>
    <property type="match status" value="1"/>
</dbReference>
<keyword evidence="3" id="KW-1185">Reference proteome</keyword>
<name>D6ZFB6_SEGRD</name>
<dbReference type="KEGG" id="srt:Srot_1169"/>
<sequence length="168" mass="18475">MKWAPKKRDRRQALRMLLKPQDHGSGPVDGSWWPRSRDLHVELPRLLPELVGQLGLVNLVLYDFGGWSTAPGHVTSQERAVKTTGEARRPLNAVRVVGLSQKQLLLLVIPHDLHPDDARSIMARAAGRHNTDAPERLSQILSPDGAQGTDVVPRQRSWAGDGGGDLGE</sequence>
<organism evidence="2 3">
    <name type="scientific">Segniliparus rotundus (strain ATCC BAA-972 / CDC 1076 / CIP 108378 / DSM 44985 / JCM 13578)</name>
    <dbReference type="NCBI Taxonomy" id="640132"/>
    <lineage>
        <taxon>Bacteria</taxon>
        <taxon>Bacillati</taxon>
        <taxon>Actinomycetota</taxon>
        <taxon>Actinomycetes</taxon>
        <taxon>Mycobacteriales</taxon>
        <taxon>Segniliparaceae</taxon>
        <taxon>Segniliparus</taxon>
    </lineage>
</organism>
<gene>
    <name evidence="2" type="ordered locus">Srot_1169</name>
</gene>
<evidence type="ECO:0000313" key="2">
    <source>
        <dbReference type="EMBL" id="ADG97640.1"/>
    </source>
</evidence>
<feature type="region of interest" description="Disordered" evidence="1">
    <location>
        <begin position="140"/>
        <end position="168"/>
    </location>
</feature>
<accession>D6ZFB6</accession>
<dbReference type="Proteomes" id="UP000002247">
    <property type="component" value="Chromosome"/>
</dbReference>
<dbReference type="InterPro" id="IPR046036">
    <property type="entry name" value="DUF5994"/>
</dbReference>